<protein>
    <recommendedName>
        <fullName evidence="14">Peroxisomal trans-2-enoyl-CoA reductase</fullName>
        <ecNumber evidence="13">1.3.1.38</ecNumber>
    </recommendedName>
</protein>
<comment type="catalytic activity">
    <reaction evidence="20">
        <text>(2E)-octenoyl-CoA + NADPH + H(+) = octanoyl-CoA + NADP(+)</text>
        <dbReference type="Rhea" id="RHEA:44952"/>
        <dbReference type="ChEBI" id="CHEBI:15378"/>
        <dbReference type="ChEBI" id="CHEBI:57386"/>
        <dbReference type="ChEBI" id="CHEBI:57783"/>
        <dbReference type="ChEBI" id="CHEBI:58349"/>
        <dbReference type="ChEBI" id="CHEBI:62242"/>
    </reaction>
    <physiologicalReaction direction="left-to-right" evidence="20">
        <dbReference type="Rhea" id="RHEA:44953"/>
    </physiologicalReaction>
</comment>
<comment type="caution">
    <text evidence="21">The sequence shown here is derived from an EMBL/GenBank/DDBJ whole genome shotgun (WGS) entry which is preliminary data.</text>
</comment>
<evidence type="ECO:0000256" key="10">
    <source>
        <dbReference type="ARBA" id="ARBA00023160"/>
    </source>
</evidence>
<proteinExistence type="predicted"/>
<dbReference type="SUPFAM" id="SSF51735">
    <property type="entry name" value="NAD(P)-binding Rossmann-fold domains"/>
    <property type="match status" value="1"/>
</dbReference>
<dbReference type="EC" id="1.3.1.38" evidence="13"/>
<evidence type="ECO:0000313" key="22">
    <source>
        <dbReference type="Proteomes" id="UP001571476"/>
    </source>
</evidence>
<dbReference type="PANTHER" id="PTHR24317:SF7">
    <property type="entry name" value="PEROXISOMAL TRANS-2-ENOYL-COA REDUCTASE"/>
    <property type="match status" value="1"/>
</dbReference>
<dbReference type="PRINTS" id="PR01397">
    <property type="entry name" value="DHBDHDRGNASE"/>
</dbReference>
<evidence type="ECO:0000256" key="4">
    <source>
        <dbReference type="ARBA" id="ARBA00022553"/>
    </source>
</evidence>
<keyword evidence="3" id="KW-0444">Lipid biosynthesis</keyword>
<comment type="subcellular location">
    <subcellularLocation>
        <location evidence="1">Peroxisome</location>
    </subcellularLocation>
</comment>
<comment type="function">
    <text evidence="11">Participates in chain elongation of fatty acids. Catalyzes the reduction of trans-2-enoyl-CoAs of varying chain lengths from 6:1 to 16:1, having maximum activity with 10:1 CoA. Has no 2,4-dienoyl-CoA reductase activity.</text>
</comment>
<comment type="catalytic activity">
    <reaction evidence="19">
        <text>(2E)-decenoyl-CoA + NADPH + H(+) = decanoyl-CoA + NADP(+)</text>
        <dbReference type="Rhea" id="RHEA:44960"/>
        <dbReference type="ChEBI" id="CHEBI:15378"/>
        <dbReference type="ChEBI" id="CHEBI:57783"/>
        <dbReference type="ChEBI" id="CHEBI:58349"/>
        <dbReference type="ChEBI" id="CHEBI:61406"/>
        <dbReference type="ChEBI" id="CHEBI:61430"/>
    </reaction>
    <physiologicalReaction direction="left-to-right" evidence="19">
        <dbReference type="Rhea" id="RHEA:44961"/>
    </physiologicalReaction>
</comment>
<evidence type="ECO:0000256" key="2">
    <source>
        <dbReference type="ARBA" id="ARBA00005189"/>
    </source>
</evidence>
<comment type="catalytic activity">
    <reaction evidence="15">
        <text>(2E)-dodecenoyl-CoA + NADPH + H(+) = dodecanoyl-CoA + NADP(+)</text>
        <dbReference type="Rhea" id="RHEA:44964"/>
        <dbReference type="ChEBI" id="CHEBI:15378"/>
        <dbReference type="ChEBI" id="CHEBI:57330"/>
        <dbReference type="ChEBI" id="CHEBI:57375"/>
        <dbReference type="ChEBI" id="CHEBI:57783"/>
        <dbReference type="ChEBI" id="CHEBI:58349"/>
    </reaction>
    <physiologicalReaction direction="left-to-right" evidence="15">
        <dbReference type="Rhea" id="RHEA:44965"/>
    </physiologicalReaction>
</comment>
<evidence type="ECO:0000256" key="7">
    <source>
        <dbReference type="ARBA" id="ARBA00023002"/>
    </source>
</evidence>
<evidence type="ECO:0000256" key="18">
    <source>
        <dbReference type="ARBA" id="ARBA00049251"/>
    </source>
</evidence>
<organism evidence="21 22">
    <name type="scientific">Streptomyces aureus</name>
    <dbReference type="NCBI Taxonomy" id="193461"/>
    <lineage>
        <taxon>Bacteria</taxon>
        <taxon>Bacillati</taxon>
        <taxon>Actinomycetota</taxon>
        <taxon>Actinomycetes</taxon>
        <taxon>Kitasatosporales</taxon>
        <taxon>Streptomycetaceae</taxon>
        <taxon>Streptomyces</taxon>
    </lineage>
</organism>
<keyword evidence="4" id="KW-0597">Phosphoprotein</keyword>
<evidence type="ECO:0000256" key="6">
    <source>
        <dbReference type="ARBA" id="ARBA00022857"/>
    </source>
</evidence>
<keyword evidence="8" id="KW-0443">Lipid metabolism</keyword>
<dbReference type="EMBL" id="JBGOSP010000007">
    <property type="protein sequence ID" value="MFA3837833.1"/>
    <property type="molecule type" value="Genomic_DNA"/>
</dbReference>
<evidence type="ECO:0000256" key="5">
    <source>
        <dbReference type="ARBA" id="ARBA00022832"/>
    </source>
</evidence>
<evidence type="ECO:0000256" key="14">
    <source>
        <dbReference type="ARBA" id="ARBA00041063"/>
    </source>
</evidence>
<dbReference type="InterPro" id="IPR003560">
    <property type="entry name" value="DHB_DH"/>
</dbReference>
<dbReference type="PANTHER" id="PTHR24317">
    <property type="entry name" value="PEROXISOMAL TRANS-2-ENOYL-COA REDUCTASE"/>
    <property type="match status" value="1"/>
</dbReference>
<comment type="catalytic activity">
    <reaction evidence="17">
        <text>(2E)-hexenoyl-CoA + NADPH + H(+) = hexanoyl-CoA + NADP(+)</text>
        <dbReference type="Rhea" id="RHEA:44956"/>
        <dbReference type="ChEBI" id="CHEBI:15378"/>
        <dbReference type="ChEBI" id="CHEBI:57783"/>
        <dbReference type="ChEBI" id="CHEBI:58349"/>
        <dbReference type="ChEBI" id="CHEBI:62077"/>
        <dbReference type="ChEBI" id="CHEBI:62620"/>
    </reaction>
    <physiologicalReaction direction="left-to-right" evidence="17">
        <dbReference type="Rhea" id="RHEA:44957"/>
    </physiologicalReaction>
</comment>
<dbReference type="Gene3D" id="3.40.50.720">
    <property type="entry name" value="NAD(P)-binding Rossmann-like Domain"/>
    <property type="match status" value="1"/>
</dbReference>
<gene>
    <name evidence="21" type="ORF">ACEG43_16905</name>
</gene>
<comment type="pathway">
    <text evidence="2">Lipid metabolism.</text>
</comment>
<comment type="subunit">
    <text evidence="12">Interacts with PEX5, probably required to target it into peroxisomes.</text>
</comment>
<dbReference type="Pfam" id="PF13561">
    <property type="entry name" value="adh_short_C2"/>
    <property type="match status" value="1"/>
</dbReference>
<keyword evidence="5" id="KW-0276">Fatty acid metabolism</keyword>
<evidence type="ECO:0000256" key="15">
    <source>
        <dbReference type="ARBA" id="ARBA00047570"/>
    </source>
</evidence>
<keyword evidence="22" id="KW-1185">Reference proteome</keyword>
<sequence length="56" mass="5590">MGFSLANRLGRVAATGIPLGRIGAAEEIATTVAFLPSDDASYVTGAHLAVDGGFLA</sequence>
<keyword evidence="10" id="KW-0275">Fatty acid biosynthesis</keyword>
<evidence type="ECO:0000256" key="16">
    <source>
        <dbReference type="ARBA" id="ARBA00048686"/>
    </source>
</evidence>
<dbReference type="Proteomes" id="UP001571476">
    <property type="component" value="Unassembled WGS sequence"/>
</dbReference>
<comment type="catalytic activity">
    <reaction evidence="18">
        <text>a (2E)-enoyl-CoA + NADPH + H(+) = a 2,3-saturated acyl-CoA + NADP(+)</text>
        <dbReference type="Rhea" id="RHEA:33763"/>
        <dbReference type="ChEBI" id="CHEBI:15378"/>
        <dbReference type="ChEBI" id="CHEBI:57783"/>
        <dbReference type="ChEBI" id="CHEBI:58349"/>
        <dbReference type="ChEBI" id="CHEBI:58856"/>
        <dbReference type="ChEBI" id="CHEBI:65111"/>
        <dbReference type="EC" id="1.3.1.38"/>
    </reaction>
    <physiologicalReaction direction="left-to-right" evidence="18">
        <dbReference type="Rhea" id="RHEA:33764"/>
    </physiologicalReaction>
</comment>
<evidence type="ECO:0000256" key="9">
    <source>
        <dbReference type="ARBA" id="ARBA00023140"/>
    </source>
</evidence>
<evidence type="ECO:0000313" key="21">
    <source>
        <dbReference type="EMBL" id="MFA3837833.1"/>
    </source>
</evidence>
<name>A0ABV4SJY9_9ACTN</name>
<evidence type="ECO:0000256" key="3">
    <source>
        <dbReference type="ARBA" id="ARBA00022516"/>
    </source>
</evidence>
<reference evidence="21 22" key="1">
    <citation type="submission" date="2024-08" db="EMBL/GenBank/DDBJ databases">
        <title>Genome sequence of Streptomyces aureus CACIA-1.46HGO.</title>
        <authorList>
            <person name="Evangelista-Martinez Z."/>
        </authorList>
    </citation>
    <scope>NUCLEOTIDE SEQUENCE [LARGE SCALE GENOMIC DNA]</scope>
    <source>
        <strain evidence="21 22">CACIA-1.46HGO</strain>
    </source>
</reference>
<keyword evidence="7" id="KW-0560">Oxidoreductase</keyword>
<evidence type="ECO:0000256" key="1">
    <source>
        <dbReference type="ARBA" id="ARBA00004275"/>
    </source>
</evidence>
<comment type="catalytic activity">
    <reaction evidence="16">
        <text>(2E)-tetradecenoyl-CoA + NADPH + H(+) = tetradecanoyl-CoA + NADP(+)</text>
        <dbReference type="Rhea" id="RHEA:44968"/>
        <dbReference type="ChEBI" id="CHEBI:15378"/>
        <dbReference type="ChEBI" id="CHEBI:57385"/>
        <dbReference type="ChEBI" id="CHEBI:57783"/>
        <dbReference type="ChEBI" id="CHEBI:58349"/>
        <dbReference type="ChEBI" id="CHEBI:61405"/>
    </reaction>
    <physiologicalReaction direction="left-to-right" evidence="16">
        <dbReference type="Rhea" id="RHEA:44969"/>
    </physiologicalReaction>
</comment>
<evidence type="ECO:0000256" key="13">
    <source>
        <dbReference type="ARBA" id="ARBA00038849"/>
    </source>
</evidence>
<accession>A0ABV4SJY9</accession>
<dbReference type="RefSeq" id="WP_372563294.1">
    <property type="nucleotide sequence ID" value="NZ_JBGOSP010000007.1"/>
</dbReference>
<dbReference type="InterPro" id="IPR052388">
    <property type="entry name" value="Peroxisomal_t2-enoyl-CoA_red"/>
</dbReference>
<evidence type="ECO:0000256" key="8">
    <source>
        <dbReference type="ARBA" id="ARBA00023098"/>
    </source>
</evidence>
<evidence type="ECO:0000256" key="19">
    <source>
        <dbReference type="ARBA" id="ARBA00049386"/>
    </source>
</evidence>
<evidence type="ECO:0000256" key="12">
    <source>
        <dbReference type="ARBA" id="ARBA00038622"/>
    </source>
</evidence>
<dbReference type="InterPro" id="IPR002347">
    <property type="entry name" value="SDR_fam"/>
</dbReference>
<evidence type="ECO:0000256" key="11">
    <source>
        <dbReference type="ARBA" id="ARBA00037124"/>
    </source>
</evidence>
<keyword evidence="6" id="KW-0521">NADP</keyword>
<evidence type="ECO:0000256" key="20">
    <source>
        <dbReference type="ARBA" id="ARBA00049559"/>
    </source>
</evidence>
<keyword evidence="9" id="KW-0576">Peroxisome</keyword>
<dbReference type="InterPro" id="IPR036291">
    <property type="entry name" value="NAD(P)-bd_dom_sf"/>
</dbReference>
<evidence type="ECO:0000256" key="17">
    <source>
        <dbReference type="ARBA" id="ARBA00049108"/>
    </source>
</evidence>